<dbReference type="InterPro" id="IPR029787">
    <property type="entry name" value="Nucleotide_cyclase"/>
</dbReference>
<feature type="transmembrane region" description="Helical" evidence="2">
    <location>
        <begin position="262"/>
        <end position="283"/>
    </location>
</feature>
<keyword evidence="4" id="KW-0808">Transferase</keyword>
<evidence type="ECO:0000256" key="1">
    <source>
        <dbReference type="SAM" id="MobiDB-lite"/>
    </source>
</evidence>
<dbReference type="PANTHER" id="PTHR45138:SF9">
    <property type="entry name" value="DIGUANYLATE CYCLASE DGCM-RELATED"/>
    <property type="match status" value="1"/>
</dbReference>
<comment type="caution">
    <text evidence="4">The sequence shown here is derived from an EMBL/GenBank/DDBJ whole genome shotgun (WGS) entry which is preliminary data.</text>
</comment>
<feature type="transmembrane region" description="Helical" evidence="2">
    <location>
        <begin position="197"/>
        <end position="224"/>
    </location>
</feature>
<dbReference type="GO" id="GO:0052621">
    <property type="term" value="F:diguanylate cyclase activity"/>
    <property type="evidence" value="ECO:0007669"/>
    <property type="project" value="UniProtKB-EC"/>
</dbReference>
<dbReference type="RefSeq" id="WP_368846630.1">
    <property type="nucleotide sequence ID" value="NZ_CP194411.1"/>
</dbReference>
<feature type="transmembrane region" description="Helical" evidence="2">
    <location>
        <begin position="295"/>
        <end position="315"/>
    </location>
</feature>
<dbReference type="PROSITE" id="PS50887">
    <property type="entry name" value="GGDEF"/>
    <property type="match status" value="1"/>
</dbReference>
<evidence type="ECO:0000313" key="5">
    <source>
        <dbReference type="Proteomes" id="UP001559623"/>
    </source>
</evidence>
<evidence type="ECO:0000259" key="3">
    <source>
        <dbReference type="PROSITE" id="PS50887"/>
    </source>
</evidence>
<feature type="compositionally biased region" description="Basic and acidic residues" evidence="1">
    <location>
        <begin position="606"/>
        <end position="622"/>
    </location>
</feature>
<feature type="transmembrane region" description="Helical" evidence="2">
    <location>
        <begin position="355"/>
        <end position="375"/>
    </location>
</feature>
<protein>
    <submittedName>
        <fullName evidence="4">GGDEF domain-containing protein</fullName>
        <ecNumber evidence="4">2.7.7.65</ecNumber>
    </submittedName>
</protein>
<keyword evidence="2" id="KW-0812">Transmembrane</keyword>
<dbReference type="Gene3D" id="3.30.70.270">
    <property type="match status" value="1"/>
</dbReference>
<reference evidence="4 5" key="1">
    <citation type="submission" date="2023-04" db="EMBL/GenBank/DDBJ databases">
        <title>Genome Sequence of Selenomonas sputigena ATCC 33150.</title>
        <authorList>
            <person name="Miller D.P."/>
            <person name="Anvari S."/>
            <person name="Polson S.W."/>
            <person name="Macdonald M."/>
            <person name="Mcdowell J.V."/>
        </authorList>
    </citation>
    <scope>NUCLEOTIDE SEQUENCE [LARGE SCALE GENOMIC DNA]</scope>
    <source>
        <strain evidence="4 5">ATCC 33150</strain>
    </source>
</reference>
<keyword evidence="2" id="KW-1133">Transmembrane helix</keyword>
<dbReference type="InterPro" id="IPR050469">
    <property type="entry name" value="Diguanylate_Cyclase"/>
</dbReference>
<dbReference type="InterPro" id="IPR043128">
    <property type="entry name" value="Rev_trsase/Diguanyl_cyclase"/>
</dbReference>
<evidence type="ECO:0000256" key="2">
    <source>
        <dbReference type="SAM" id="Phobius"/>
    </source>
</evidence>
<dbReference type="EMBL" id="JARVLH010000002">
    <property type="protein sequence ID" value="MEX5284913.1"/>
    <property type="molecule type" value="Genomic_DNA"/>
</dbReference>
<dbReference type="SUPFAM" id="SSF55073">
    <property type="entry name" value="Nucleotide cyclase"/>
    <property type="match status" value="1"/>
</dbReference>
<proteinExistence type="predicted"/>
<dbReference type="EC" id="2.7.7.65" evidence="4"/>
<gene>
    <name evidence="4" type="ORF">QCO44_04535</name>
</gene>
<dbReference type="SMART" id="SM00267">
    <property type="entry name" value="GGDEF"/>
    <property type="match status" value="1"/>
</dbReference>
<accession>A0ABV3X403</accession>
<dbReference type="Proteomes" id="UP001559623">
    <property type="component" value="Unassembled WGS sequence"/>
</dbReference>
<feature type="transmembrane region" description="Helical" evidence="2">
    <location>
        <begin position="381"/>
        <end position="401"/>
    </location>
</feature>
<name>A0ABV3X403_9FIRM</name>
<evidence type="ECO:0000313" key="4">
    <source>
        <dbReference type="EMBL" id="MEX5284913.1"/>
    </source>
</evidence>
<feature type="transmembrane region" description="Helical" evidence="2">
    <location>
        <begin position="231"/>
        <end position="250"/>
    </location>
</feature>
<organism evidence="4 5">
    <name type="scientific">Selenomonas sputigena</name>
    <dbReference type="NCBI Taxonomy" id="69823"/>
    <lineage>
        <taxon>Bacteria</taxon>
        <taxon>Bacillati</taxon>
        <taxon>Bacillota</taxon>
        <taxon>Negativicutes</taxon>
        <taxon>Selenomonadales</taxon>
        <taxon>Selenomonadaceae</taxon>
        <taxon>Selenomonas</taxon>
    </lineage>
</organism>
<feature type="region of interest" description="Disordered" evidence="1">
    <location>
        <begin position="601"/>
        <end position="622"/>
    </location>
</feature>
<dbReference type="NCBIfam" id="TIGR00254">
    <property type="entry name" value="GGDEF"/>
    <property type="match status" value="1"/>
</dbReference>
<feature type="domain" description="GGDEF" evidence="3">
    <location>
        <begin position="459"/>
        <end position="590"/>
    </location>
</feature>
<keyword evidence="4" id="KW-0548">Nucleotidyltransferase</keyword>
<dbReference type="PANTHER" id="PTHR45138">
    <property type="entry name" value="REGULATORY COMPONENTS OF SENSORY TRANSDUCTION SYSTEM"/>
    <property type="match status" value="1"/>
</dbReference>
<dbReference type="CDD" id="cd01949">
    <property type="entry name" value="GGDEF"/>
    <property type="match status" value="1"/>
</dbReference>
<dbReference type="InterPro" id="IPR000160">
    <property type="entry name" value="GGDEF_dom"/>
</dbReference>
<dbReference type="Pfam" id="PF00990">
    <property type="entry name" value="GGDEF"/>
    <property type="match status" value="1"/>
</dbReference>
<keyword evidence="2" id="KW-0472">Membrane</keyword>
<feature type="transmembrane region" description="Helical" evidence="2">
    <location>
        <begin position="321"/>
        <end position="343"/>
    </location>
</feature>
<sequence length="622" mass="70916">MEKKSGIAGLFTLVLALAYFLLCAPMPMPRAEAANGVFGWKAPLAEIEVPSDWIYWQGAAPPDEETAAAFFRAAGHGGTAPEGWQHLAFPSPPTLAADTRYVWLATRLPEDGKSGMALFFTTTNQAVRVWIDGKLIYEYGSMEDGTYNYGERWHLVPMPEGYAGKSLVFGLHSFDLTHLGIFRHMYLRDMRTSVSDLFFYDIPFVFGLSLVFMLSAIVGLYGLTLRHRRRAYLFLLLFLLNYGVWMISASNVKSFVLDWAAFWWYLQLPAIYGFPVFAFLFFAELFPVKPRRTMRLLALPFVLLLFVSLLGEIIFSRGMIFYNMALYYPLVAILAPWAGWLLWCEAKNGNAYCRIALVPVFVVCPLGLFDGLWFYYRLFSWNMYLTPFALLSIVFLILSIIRMRIRDEVRSEALQASLEHEIMEAKERAQIDPLTKCFNRYKFPSSFCEWVQVAERTDGSLALLMLDIDFFKKINDSYGHDEGDRVLIRLAQELRGVLDRRHILFRWGGEEFIILCLHYTLQEAAEFADGLREKIAAAPICRYQSIQCSIGVAMWHGAARDTSAAFLKRADDALYQAKSHGRNRVEREGPGSLERSLAVTQGAESVELRKKKEAGKKDMGEE</sequence>
<keyword evidence="5" id="KW-1185">Reference proteome</keyword>